<protein>
    <submittedName>
        <fullName evidence="7">Alpha-hydroxy acid oxidase</fullName>
    </submittedName>
</protein>
<dbReference type="InterPro" id="IPR013785">
    <property type="entry name" value="Aldolase_TIM"/>
</dbReference>
<dbReference type="InterPro" id="IPR012133">
    <property type="entry name" value="Alpha-hydoxy_acid_DH_FMN"/>
</dbReference>
<keyword evidence="2" id="KW-0285">Flavoprotein</keyword>
<dbReference type="CDD" id="cd02809">
    <property type="entry name" value="alpha_hydroxyacid_oxid_FMN"/>
    <property type="match status" value="1"/>
</dbReference>
<evidence type="ECO:0000313" key="7">
    <source>
        <dbReference type="EMBL" id="GAA1710254.1"/>
    </source>
</evidence>
<feature type="domain" description="FMN hydroxy acid dehydrogenase" evidence="6">
    <location>
        <begin position="3"/>
        <end position="349"/>
    </location>
</feature>
<reference evidence="7 8" key="1">
    <citation type="journal article" date="2019" name="Int. J. Syst. Evol. Microbiol.">
        <title>The Global Catalogue of Microorganisms (GCM) 10K type strain sequencing project: providing services to taxonomists for standard genome sequencing and annotation.</title>
        <authorList>
            <consortium name="The Broad Institute Genomics Platform"/>
            <consortium name="The Broad Institute Genome Sequencing Center for Infectious Disease"/>
            <person name="Wu L."/>
            <person name="Ma J."/>
        </authorList>
    </citation>
    <scope>NUCLEOTIDE SEQUENCE [LARGE SCALE GENOMIC DNA]</scope>
    <source>
        <strain evidence="7 8">JCM 14718</strain>
    </source>
</reference>
<dbReference type="PROSITE" id="PS00557">
    <property type="entry name" value="FMN_HYDROXY_ACID_DH_1"/>
    <property type="match status" value="1"/>
</dbReference>
<comment type="cofactor">
    <cofactor evidence="1">
        <name>FMN</name>
        <dbReference type="ChEBI" id="CHEBI:58210"/>
    </cofactor>
</comment>
<dbReference type="PANTHER" id="PTHR10578:SF107">
    <property type="entry name" value="2-HYDROXYACID OXIDASE 1"/>
    <property type="match status" value="1"/>
</dbReference>
<dbReference type="InterPro" id="IPR037396">
    <property type="entry name" value="FMN_HAD"/>
</dbReference>
<dbReference type="SUPFAM" id="SSF51395">
    <property type="entry name" value="FMN-linked oxidoreductases"/>
    <property type="match status" value="1"/>
</dbReference>
<dbReference type="PIRSF" id="PIRSF000138">
    <property type="entry name" value="Al-hdrx_acd_dh"/>
    <property type="match status" value="1"/>
</dbReference>
<comment type="similarity">
    <text evidence="5">Belongs to the FMN-dependent alpha-hydroxy acid dehydrogenase family.</text>
</comment>
<dbReference type="InterPro" id="IPR008259">
    <property type="entry name" value="FMN_hydac_DH_AS"/>
</dbReference>
<keyword evidence="8" id="KW-1185">Reference proteome</keyword>
<dbReference type="PANTHER" id="PTHR10578">
    <property type="entry name" value="S -2-HYDROXY-ACID OXIDASE-RELATED"/>
    <property type="match status" value="1"/>
</dbReference>
<evidence type="ECO:0000313" key="8">
    <source>
        <dbReference type="Proteomes" id="UP001500618"/>
    </source>
</evidence>
<evidence type="ECO:0000259" key="6">
    <source>
        <dbReference type="PROSITE" id="PS51349"/>
    </source>
</evidence>
<accession>A0ABN2IRD2</accession>
<evidence type="ECO:0000256" key="2">
    <source>
        <dbReference type="ARBA" id="ARBA00022630"/>
    </source>
</evidence>
<keyword evidence="4" id="KW-0560">Oxidoreductase</keyword>
<sequence length="349" mass="36296">MFGKMRIMRWTDGLADLAATRLSPSVYQYFRRGASGERTAAEAVDAWDQLRLRPHMLRNVSAVSTATTVLGTEIRTPILVSPSTLQVMCDPCGEAATATGVGAAGSLMCVTSNTGVPFAKVGETGTPWWVQAYLLRDRGLCRDMLVRAREAGARAVVLTADVPVVGTPPPTEIPDVWGVVPAGSTMANWGSHSPDRADDLSLDDLGWLREVSGLPVVLKGVLRGDDARDAVSAGASAIMVSNHGGRQLDGAVSTAYALPEVANAVSGTDAEVYVDGGIRRGEHVLSALALGARAVFVGRPVLYALAVDGAAGVQRLLTDLTAELAHALALAGSASPADVPGDLVVRPPV</sequence>
<dbReference type="PROSITE" id="PS51349">
    <property type="entry name" value="FMN_HYDROXY_ACID_DH_2"/>
    <property type="match status" value="1"/>
</dbReference>
<evidence type="ECO:0000256" key="5">
    <source>
        <dbReference type="ARBA" id="ARBA00024042"/>
    </source>
</evidence>
<dbReference type="EMBL" id="BAAANY010000036">
    <property type="protein sequence ID" value="GAA1710254.1"/>
    <property type="molecule type" value="Genomic_DNA"/>
</dbReference>
<keyword evidence="3" id="KW-0288">FMN</keyword>
<dbReference type="Pfam" id="PF01070">
    <property type="entry name" value="FMN_dh"/>
    <property type="match status" value="1"/>
</dbReference>
<organism evidence="7 8">
    <name type="scientific">Fodinicola feengrottensis</name>
    <dbReference type="NCBI Taxonomy" id="435914"/>
    <lineage>
        <taxon>Bacteria</taxon>
        <taxon>Bacillati</taxon>
        <taxon>Actinomycetota</taxon>
        <taxon>Actinomycetes</taxon>
        <taxon>Mycobacteriales</taxon>
        <taxon>Fodinicola</taxon>
    </lineage>
</organism>
<gene>
    <name evidence="7" type="ORF">GCM10009765_69460</name>
</gene>
<evidence type="ECO:0000256" key="1">
    <source>
        <dbReference type="ARBA" id="ARBA00001917"/>
    </source>
</evidence>
<evidence type="ECO:0000256" key="3">
    <source>
        <dbReference type="ARBA" id="ARBA00022643"/>
    </source>
</evidence>
<comment type="caution">
    <text evidence="7">The sequence shown here is derived from an EMBL/GenBank/DDBJ whole genome shotgun (WGS) entry which is preliminary data.</text>
</comment>
<dbReference type="InterPro" id="IPR000262">
    <property type="entry name" value="FMN-dep_DH"/>
</dbReference>
<dbReference type="Proteomes" id="UP001500618">
    <property type="component" value="Unassembled WGS sequence"/>
</dbReference>
<proteinExistence type="inferred from homology"/>
<evidence type="ECO:0000256" key="4">
    <source>
        <dbReference type="ARBA" id="ARBA00023002"/>
    </source>
</evidence>
<name>A0ABN2IRD2_9ACTN</name>
<dbReference type="Gene3D" id="3.20.20.70">
    <property type="entry name" value="Aldolase class I"/>
    <property type="match status" value="1"/>
</dbReference>